<dbReference type="Pfam" id="PF12348">
    <property type="entry name" value="CLASP_N"/>
    <property type="match status" value="1"/>
</dbReference>
<name>A0A1J4JL98_9EUKA</name>
<dbReference type="Gene3D" id="1.25.10.10">
    <property type="entry name" value="Leucine-rich Repeat Variant"/>
    <property type="match status" value="3"/>
</dbReference>
<dbReference type="GO" id="GO:0005819">
    <property type="term" value="C:spindle"/>
    <property type="evidence" value="ECO:0007669"/>
    <property type="project" value="UniProtKB-ARBA"/>
</dbReference>
<feature type="compositionally biased region" description="Basic and acidic residues" evidence="1">
    <location>
        <begin position="319"/>
        <end position="328"/>
    </location>
</feature>
<dbReference type="OrthoDB" id="46159at2759"/>
<reference evidence="3" key="1">
    <citation type="submission" date="2016-10" db="EMBL/GenBank/DDBJ databases">
        <authorList>
            <person name="Benchimol M."/>
            <person name="Almeida L.G."/>
            <person name="Vasconcelos A.T."/>
            <person name="Perreira-Neves A."/>
            <person name="Rosa I.A."/>
            <person name="Tasca T."/>
            <person name="Bogo M.R."/>
            <person name="de Souza W."/>
        </authorList>
    </citation>
    <scope>NUCLEOTIDE SEQUENCE [LARGE SCALE GENOMIC DNA]</scope>
    <source>
        <strain evidence="3">K</strain>
    </source>
</reference>
<evidence type="ECO:0000256" key="1">
    <source>
        <dbReference type="SAM" id="MobiDB-lite"/>
    </source>
</evidence>
<sequence>MKRTPGSASKNRYPTTADLTVQNQQMFEKAGCDIEPIELNDIHAEIKFLSKNIDSHAEWDQQVEAMQHLMGLINGGALNNERFQRELPCIYSGCAAAVTNLRSALVKQSCLLISQLARELGNHFDHMGDFVTPLSTQLSHGTQIISESCKFTILCIASNCPSRKVLTSIIDLSAKKGASSKSVAAEAFSKIASTWNLDAFNMIWPKAESAIVKLCSDASPDARSFARDTVHILTEKHPEKAARLISKLDMRTKKAFEDFEYNLPHEEVQTIQKPTRAASVKRESRLRPPTERRKPSAAPQNPHRAIKNNNYRNDNIRSNNRDTYKPSFDDDLDPNDEVQLNFPDENKGKQSCVPTRSNFQHKIKINQMNDEEIIDDTNIRTNKISKASRPTTANDHATKKPTSTEFTNVRQTKTTSARAERPNNTINRPSRAPSASRAEKAPTSKFDNIKKVSPSSRYSRAPSSSRAESVIRNRRKQDDFQEYGEAIIPDEPPKQHYSARRQSLAPSKSARSSKPVSKNTSPTNKGNYTSHTPSKPKIPKYQLQNGQERSFLAGIRKIIDEGETEELSQNLTDVSLGILKCCVHTSPQIQGAAFALLNDFLPPYYEHFQPSLSKLLALLVHAIESNVPRASSTAQLMLNSLPKYYDCNELINICVKQPPNFPILNLLSSLVSMSEAYLSSDHLCLQILQVAFNFHKNIDMKIRHTTAHIIMRIEQANHSAIKQFIDQLSDKNRESFEEFITPYIPDLTFNQSAFDIPQFDPKAAISFRHKISQIMEEANDKEWIDIRSQVYSELNEAMQSRGQEKGTLNLIKNVLQDRGVSEFHRLLPGLLYLSKGSFSPIVNNIFVIIMKDVDVNEFLSSIVQVTTNHPIISFPAIELITRVFATVTPKELIPTFHIVFPLLQKEFSNESPEIRKSVVMCFVEMKMVDNEAAEQFINMLAKSQKKLISVFYTRRCSQSS</sequence>
<feature type="compositionally biased region" description="Low complexity" evidence="1">
    <location>
        <begin position="308"/>
        <end position="318"/>
    </location>
</feature>
<dbReference type="GO" id="GO:0000278">
    <property type="term" value="P:mitotic cell cycle"/>
    <property type="evidence" value="ECO:0007669"/>
    <property type="project" value="UniProtKB-ARBA"/>
</dbReference>
<dbReference type="GO" id="GO:0008017">
    <property type="term" value="F:microtubule binding"/>
    <property type="evidence" value="ECO:0007669"/>
    <property type="project" value="TreeGrafter"/>
</dbReference>
<dbReference type="PANTHER" id="PTHR21567">
    <property type="entry name" value="CLASP"/>
    <property type="match status" value="1"/>
</dbReference>
<feature type="region of interest" description="Disordered" evidence="1">
    <location>
        <begin position="271"/>
        <end position="354"/>
    </location>
</feature>
<gene>
    <name evidence="3" type="ORF">TRFO_08167</name>
</gene>
<dbReference type="SUPFAM" id="SSF48371">
    <property type="entry name" value="ARM repeat"/>
    <property type="match status" value="1"/>
</dbReference>
<feature type="compositionally biased region" description="Polar residues" evidence="1">
    <location>
        <begin position="379"/>
        <end position="428"/>
    </location>
</feature>
<feature type="region of interest" description="Disordered" evidence="1">
    <location>
        <begin position="374"/>
        <end position="543"/>
    </location>
</feature>
<keyword evidence="4" id="KW-1185">Reference proteome</keyword>
<evidence type="ECO:0000259" key="2">
    <source>
        <dbReference type="SMART" id="SM01349"/>
    </source>
</evidence>
<accession>A0A1J4JL98</accession>
<comment type="caution">
    <text evidence="3">The sequence shown here is derived from an EMBL/GenBank/DDBJ whole genome shotgun (WGS) entry which is preliminary data.</text>
</comment>
<evidence type="ECO:0000313" key="4">
    <source>
        <dbReference type="Proteomes" id="UP000179807"/>
    </source>
</evidence>
<evidence type="ECO:0000313" key="3">
    <source>
        <dbReference type="EMBL" id="OHS99870.1"/>
    </source>
</evidence>
<dbReference type="InterPro" id="IPR011989">
    <property type="entry name" value="ARM-like"/>
</dbReference>
<organism evidence="3 4">
    <name type="scientific">Tritrichomonas foetus</name>
    <dbReference type="NCBI Taxonomy" id="1144522"/>
    <lineage>
        <taxon>Eukaryota</taxon>
        <taxon>Metamonada</taxon>
        <taxon>Parabasalia</taxon>
        <taxon>Tritrichomonadida</taxon>
        <taxon>Tritrichomonadidae</taxon>
        <taxon>Tritrichomonas</taxon>
    </lineage>
</organism>
<feature type="compositionally biased region" description="Basic and acidic residues" evidence="1">
    <location>
        <begin position="280"/>
        <end position="294"/>
    </location>
</feature>
<dbReference type="InterPro" id="IPR034085">
    <property type="entry name" value="TOG"/>
</dbReference>
<dbReference type="PANTHER" id="PTHR21567:SF9">
    <property type="entry name" value="CLIP-ASSOCIATING PROTEIN"/>
    <property type="match status" value="1"/>
</dbReference>
<dbReference type="Proteomes" id="UP000179807">
    <property type="component" value="Unassembled WGS sequence"/>
</dbReference>
<feature type="compositionally biased region" description="Basic and acidic residues" evidence="1">
    <location>
        <begin position="437"/>
        <end position="450"/>
    </location>
</feature>
<dbReference type="RefSeq" id="XP_068353007.1">
    <property type="nucleotide sequence ID" value="XM_068494128.1"/>
</dbReference>
<dbReference type="GeneID" id="94828832"/>
<feature type="compositionally biased region" description="Low complexity" evidence="1">
    <location>
        <begin position="453"/>
        <end position="468"/>
    </location>
</feature>
<dbReference type="InterPro" id="IPR016024">
    <property type="entry name" value="ARM-type_fold"/>
</dbReference>
<proteinExistence type="predicted"/>
<feature type="compositionally biased region" description="Polar residues" evidence="1">
    <location>
        <begin position="500"/>
        <end position="533"/>
    </location>
</feature>
<dbReference type="InterPro" id="IPR024395">
    <property type="entry name" value="CLASP_N_dom"/>
</dbReference>
<dbReference type="AlphaFoldDB" id="A0A1J4JL98"/>
<dbReference type="GO" id="GO:0000226">
    <property type="term" value="P:microtubule cytoskeleton organization"/>
    <property type="evidence" value="ECO:0007669"/>
    <property type="project" value="TreeGrafter"/>
</dbReference>
<dbReference type="VEuPathDB" id="TrichDB:TRFO_08167"/>
<protein>
    <recommendedName>
        <fullName evidence="2">TOG domain-containing protein</fullName>
    </recommendedName>
</protein>
<feature type="domain" description="TOG" evidence="2">
    <location>
        <begin position="33"/>
        <end position="265"/>
    </location>
</feature>
<dbReference type="SMART" id="SM01349">
    <property type="entry name" value="TOG"/>
    <property type="match status" value="1"/>
</dbReference>
<dbReference type="EMBL" id="MLAK01000982">
    <property type="protein sequence ID" value="OHS99870.1"/>
    <property type="molecule type" value="Genomic_DNA"/>
</dbReference>
<dbReference type="GO" id="GO:0005881">
    <property type="term" value="C:cytoplasmic microtubule"/>
    <property type="evidence" value="ECO:0007669"/>
    <property type="project" value="TreeGrafter"/>
</dbReference>